<keyword evidence="1" id="KW-0732">Signal</keyword>
<evidence type="ECO:0000313" key="3">
    <source>
        <dbReference type="Proteomes" id="UP000198885"/>
    </source>
</evidence>
<protein>
    <recommendedName>
        <fullName evidence="4">Lipoprotein</fullName>
    </recommendedName>
</protein>
<organism evidence="2 3">
    <name type="scientific">Tranquillimonas rosea</name>
    <dbReference type="NCBI Taxonomy" id="641238"/>
    <lineage>
        <taxon>Bacteria</taxon>
        <taxon>Pseudomonadati</taxon>
        <taxon>Pseudomonadota</taxon>
        <taxon>Alphaproteobacteria</taxon>
        <taxon>Rhodobacterales</taxon>
        <taxon>Roseobacteraceae</taxon>
        <taxon>Tranquillimonas</taxon>
    </lineage>
</organism>
<gene>
    <name evidence="2" type="ORF">SAMN04490244_103152</name>
</gene>
<sequence length="110" mass="12003">MPRRLARLLPLVPLLAACAGPSVNQPGAPAVRHFASTNVYEGGARWHLFVFDPAEPRSLDDRLALARSATAADPACRWVRAPRVEIEERTRAQGARYADTMLAAPLRCDA</sequence>
<dbReference type="RefSeq" id="WP_092690047.1">
    <property type="nucleotide sequence ID" value="NZ_CBDDGO010000004.1"/>
</dbReference>
<dbReference type="STRING" id="641238.SAMN04490244_103152"/>
<keyword evidence="3" id="KW-1185">Reference proteome</keyword>
<evidence type="ECO:0000256" key="1">
    <source>
        <dbReference type="SAM" id="SignalP"/>
    </source>
</evidence>
<dbReference type="PROSITE" id="PS51257">
    <property type="entry name" value="PROKAR_LIPOPROTEIN"/>
    <property type="match status" value="1"/>
</dbReference>
<accession>A0A1H9SDL2</accession>
<dbReference type="OrthoDB" id="7870381at2"/>
<evidence type="ECO:0008006" key="4">
    <source>
        <dbReference type="Google" id="ProtNLM"/>
    </source>
</evidence>
<name>A0A1H9SDL2_9RHOB</name>
<dbReference type="Proteomes" id="UP000198885">
    <property type="component" value="Unassembled WGS sequence"/>
</dbReference>
<dbReference type="EMBL" id="FOGU01000003">
    <property type="protein sequence ID" value="SER82998.1"/>
    <property type="molecule type" value="Genomic_DNA"/>
</dbReference>
<evidence type="ECO:0000313" key="2">
    <source>
        <dbReference type="EMBL" id="SER82998.1"/>
    </source>
</evidence>
<reference evidence="2 3" key="1">
    <citation type="submission" date="2016-10" db="EMBL/GenBank/DDBJ databases">
        <authorList>
            <person name="de Groot N.N."/>
        </authorList>
    </citation>
    <scope>NUCLEOTIDE SEQUENCE [LARGE SCALE GENOMIC DNA]</scope>
    <source>
        <strain evidence="2 3">DSM 23042</strain>
    </source>
</reference>
<dbReference type="AlphaFoldDB" id="A0A1H9SDL2"/>
<feature type="chain" id="PRO_5011503388" description="Lipoprotein" evidence="1">
    <location>
        <begin position="20"/>
        <end position="110"/>
    </location>
</feature>
<feature type="signal peptide" evidence="1">
    <location>
        <begin position="1"/>
        <end position="19"/>
    </location>
</feature>
<proteinExistence type="predicted"/>